<gene>
    <name evidence="2" type="ORF">Tci_022656</name>
</gene>
<accession>A0A6L2KML2</accession>
<dbReference type="EMBL" id="BKCJ010002751">
    <property type="protein sequence ID" value="GEU50678.1"/>
    <property type="molecule type" value="Genomic_DNA"/>
</dbReference>
<organism evidence="2">
    <name type="scientific">Tanacetum cinerariifolium</name>
    <name type="common">Dalmatian daisy</name>
    <name type="synonym">Chrysanthemum cinerariifolium</name>
    <dbReference type="NCBI Taxonomy" id="118510"/>
    <lineage>
        <taxon>Eukaryota</taxon>
        <taxon>Viridiplantae</taxon>
        <taxon>Streptophyta</taxon>
        <taxon>Embryophyta</taxon>
        <taxon>Tracheophyta</taxon>
        <taxon>Spermatophyta</taxon>
        <taxon>Magnoliopsida</taxon>
        <taxon>eudicotyledons</taxon>
        <taxon>Gunneridae</taxon>
        <taxon>Pentapetalae</taxon>
        <taxon>asterids</taxon>
        <taxon>campanulids</taxon>
        <taxon>Asterales</taxon>
        <taxon>Asteraceae</taxon>
        <taxon>Asteroideae</taxon>
        <taxon>Anthemideae</taxon>
        <taxon>Anthemidinae</taxon>
        <taxon>Tanacetum</taxon>
    </lineage>
</organism>
<proteinExistence type="predicted"/>
<name>A0A6L2KML2_TANCI</name>
<sequence>MKGVETVMPITSAEDKAKRRLDVKAKNTLMMGIPTEHQLKFNSIKDAKLLLEAIKKRFGGNDSTKKTPCRIPLLILEDELKRTKTTQQTKIDGLERRVKKLEKKHRSRTYKIKRLYKVSLTARVISSSDDEALDKEDTSKQRKIDEIDADKDIALVSTHDDASNQDNIVQDEGIEDVGKKEVVEVVTTAKMLP</sequence>
<protein>
    <submittedName>
        <fullName evidence="2">Uncharacterized protein</fullName>
    </submittedName>
</protein>
<keyword evidence="1" id="KW-0175">Coiled coil</keyword>
<comment type="caution">
    <text evidence="2">The sequence shown here is derived from an EMBL/GenBank/DDBJ whole genome shotgun (WGS) entry which is preliminary data.</text>
</comment>
<evidence type="ECO:0000313" key="2">
    <source>
        <dbReference type="EMBL" id="GEU50678.1"/>
    </source>
</evidence>
<evidence type="ECO:0000256" key="1">
    <source>
        <dbReference type="SAM" id="Coils"/>
    </source>
</evidence>
<reference evidence="2" key="1">
    <citation type="journal article" date="2019" name="Sci. Rep.">
        <title>Draft genome of Tanacetum cinerariifolium, the natural source of mosquito coil.</title>
        <authorList>
            <person name="Yamashiro T."/>
            <person name="Shiraishi A."/>
            <person name="Satake H."/>
            <person name="Nakayama K."/>
        </authorList>
    </citation>
    <scope>NUCLEOTIDE SEQUENCE</scope>
</reference>
<feature type="coiled-coil region" evidence="1">
    <location>
        <begin position="77"/>
        <end position="104"/>
    </location>
</feature>
<dbReference type="AlphaFoldDB" id="A0A6L2KML2"/>